<keyword evidence="2" id="KW-1185">Reference proteome</keyword>
<accession>A0A0J7KBP3</accession>
<dbReference type="OrthoDB" id="425681at2759"/>
<comment type="caution">
    <text evidence="1">The sequence shown here is derived from an EMBL/GenBank/DDBJ whole genome shotgun (WGS) entry which is preliminary data.</text>
</comment>
<evidence type="ECO:0000313" key="1">
    <source>
        <dbReference type="EMBL" id="KMQ87674.1"/>
    </source>
</evidence>
<dbReference type="AlphaFoldDB" id="A0A0J7KBP3"/>
<name>A0A0J7KBP3_LASNI</name>
<evidence type="ECO:0000313" key="2">
    <source>
        <dbReference type="Proteomes" id="UP000036403"/>
    </source>
</evidence>
<dbReference type="EMBL" id="LBMM01010102">
    <property type="protein sequence ID" value="KMQ87674.1"/>
    <property type="molecule type" value="Genomic_DNA"/>
</dbReference>
<gene>
    <name evidence="1" type="ORF">RF55_12979</name>
</gene>
<organism evidence="1 2">
    <name type="scientific">Lasius niger</name>
    <name type="common">Black garden ant</name>
    <dbReference type="NCBI Taxonomy" id="67767"/>
    <lineage>
        <taxon>Eukaryota</taxon>
        <taxon>Metazoa</taxon>
        <taxon>Ecdysozoa</taxon>
        <taxon>Arthropoda</taxon>
        <taxon>Hexapoda</taxon>
        <taxon>Insecta</taxon>
        <taxon>Pterygota</taxon>
        <taxon>Neoptera</taxon>
        <taxon>Endopterygota</taxon>
        <taxon>Hymenoptera</taxon>
        <taxon>Apocrita</taxon>
        <taxon>Aculeata</taxon>
        <taxon>Formicoidea</taxon>
        <taxon>Formicidae</taxon>
        <taxon>Formicinae</taxon>
        <taxon>Lasius</taxon>
        <taxon>Lasius</taxon>
    </lineage>
</organism>
<sequence length="217" mass="25038">MEETENNAEATLDEEAELLNDPIEEIKIDKEVILEGQQKAILTQVTDENDGYYEQYTIYPLYEKKANKTSTALYQMLKIQDLPLDNPAEYLDAMSKERVLVLMGQKSVTHDSIAKKPRNGQIIRRRLRQRNMEYVLGTWNVRTLNKSEVQTALQYEIQKYKVTITAVQKIRWLGDGTRDTESHTILYSGKKQGTQECGEQELLTLGARTSDVRSKNF</sequence>
<dbReference type="Proteomes" id="UP000036403">
    <property type="component" value="Unassembled WGS sequence"/>
</dbReference>
<protein>
    <submittedName>
        <fullName evidence="1">Craniofacial development protein 2-like protein</fullName>
    </submittedName>
</protein>
<proteinExistence type="predicted"/>
<reference evidence="1 2" key="1">
    <citation type="submission" date="2015-04" db="EMBL/GenBank/DDBJ databases">
        <title>Lasius niger genome sequencing.</title>
        <authorList>
            <person name="Konorov E.A."/>
            <person name="Nikitin M.A."/>
            <person name="Kirill M.V."/>
            <person name="Chang P."/>
        </authorList>
    </citation>
    <scope>NUCLEOTIDE SEQUENCE [LARGE SCALE GENOMIC DNA]</scope>
    <source>
        <tissue evidence="1">Whole</tissue>
    </source>
</reference>
<dbReference type="PaxDb" id="67767-A0A0J7KBP3"/>